<organism evidence="1 2">
    <name type="scientific">Mesorhizobium newzealandense</name>
    <dbReference type="NCBI Taxonomy" id="1300302"/>
    <lineage>
        <taxon>Bacteria</taxon>
        <taxon>Pseudomonadati</taxon>
        <taxon>Pseudomonadota</taxon>
        <taxon>Alphaproteobacteria</taxon>
        <taxon>Hyphomicrobiales</taxon>
        <taxon>Phyllobacteriaceae</taxon>
        <taxon>Mesorhizobium</taxon>
    </lineage>
</organism>
<protein>
    <submittedName>
        <fullName evidence="1">Uncharacterized protein</fullName>
    </submittedName>
</protein>
<gene>
    <name evidence="1" type="ORF">ACFSOZ_30730</name>
</gene>
<reference evidence="2" key="1">
    <citation type="journal article" date="2019" name="Int. J. Syst. Evol. Microbiol.">
        <title>The Global Catalogue of Microorganisms (GCM) 10K type strain sequencing project: providing services to taxonomists for standard genome sequencing and annotation.</title>
        <authorList>
            <consortium name="The Broad Institute Genomics Platform"/>
            <consortium name="The Broad Institute Genome Sequencing Center for Infectious Disease"/>
            <person name="Wu L."/>
            <person name="Ma J."/>
        </authorList>
    </citation>
    <scope>NUCLEOTIDE SEQUENCE [LARGE SCALE GENOMIC DNA]</scope>
    <source>
        <strain evidence="2">CGMCC 1.16225</strain>
    </source>
</reference>
<dbReference type="Proteomes" id="UP001597405">
    <property type="component" value="Unassembled WGS sequence"/>
</dbReference>
<evidence type="ECO:0000313" key="1">
    <source>
        <dbReference type="EMBL" id="MFD1986811.1"/>
    </source>
</evidence>
<dbReference type="RefSeq" id="WP_379104304.1">
    <property type="nucleotide sequence ID" value="NZ_JBHUGZ010000023.1"/>
</dbReference>
<name>A0ABW4UI69_9HYPH</name>
<keyword evidence="2" id="KW-1185">Reference proteome</keyword>
<evidence type="ECO:0000313" key="2">
    <source>
        <dbReference type="Proteomes" id="UP001597405"/>
    </source>
</evidence>
<accession>A0ABW4UI69</accession>
<dbReference type="EMBL" id="JBHUGZ010000023">
    <property type="protein sequence ID" value="MFD1986811.1"/>
    <property type="molecule type" value="Genomic_DNA"/>
</dbReference>
<proteinExistence type="predicted"/>
<comment type="caution">
    <text evidence="1">The sequence shown here is derived from an EMBL/GenBank/DDBJ whole genome shotgun (WGS) entry which is preliminary data.</text>
</comment>
<sequence>MSVLDQRLLVGRKLAELPHSHAAAESEYGDAAVCARDAPIPVVLAKTPSSFARLGESAYIP</sequence>